<feature type="domain" description="Cuticle protein CPCFC" evidence="3">
    <location>
        <begin position="211"/>
        <end position="227"/>
    </location>
</feature>
<feature type="domain" description="Cuticle protein CPCFC" evidence="3">
    <location>
        <begin position="38"/>
        <end position="54"/>
    </location>
</feature>
<dbReference type="Pfam" id="PF17223">
    <property type="entry name" value="CPCFC"/>
    <property type="match status" value="2"/>
</dbReference>
<feature type="signal peptide" evidence="2">
    <location>
        <begin position="1"/>
        <end position="18"/>
    </location>
</feature>
<feature type="compositionally biased region" description="Low complexity" evidence="1">
    <location>
        <begin position="169"/>
        <end position="209"/>
    </location>
</feature>
<feature type="compositionally biased region" description="Low complexity" evidence="1">
    <location>
        <begin position="71"/>
        <end position="116"/>
    </location>
</feature>
<gene>
    <name evidence="4" type="ORF">GWI33_008257</name>
</gene>
<feature type="region of interest" description="Disordered" evidence="1">
    <location>
        <begin position="168"/>
        <end position="209"/>
    </location>
</feature>
<name>A0A834IEZ4_RHYFE</name>
<comment type="caution">
    <text evidence="4">The sequence shown here is derived from an EMBL/GenBank/DDBJ whole genome shotgun (WGS) entry which is preliminary data.</text>
</comment>
<keyword evidence="5" id="KW-1185">Reference proteome</keyword>
<evidence type="ECO:0000259" key="3">
    <source>
        <dbReference type="Pfam" id="PF17223"/>
    </source>
</evidence>
<dbReference type="GO" id="GO:0042302">
    <property type="term" value="F:structural constituent of cuticle"/>
    <property type="evidence" value="ECO:0007669"/>
    <property type="project" value="InterPro"/>
</dbReference>
<feature type="region of interest" description="Disordered" evidence="1">
    <location>
        <begin position="64"/>
        <end position="119"/>
    </location>
</feature>
<keyword evidence="2" id="KW-0732">Signal</keyword>
<feature type="chain" id="PRO_5032502288" description="Cuticle protein CPCFC domain-containing protein" evidence="2">
    <location>
        <begin position="19"/>
        <end position="227"/>
    </location>
</feature>
<dbReference type="OrthoDB" id="8186685at2759"/>
<organism evidence="4 5">
    <name type="scientific">Rhynchophorus ferrugineus</name>
    <name type="common">Red palm weevil</name>
    <name type="synonym">Curculio ferrugineus</name>
    <dbReference type="NCBI Taxonomy" id="354439"/>
    <lineage>
        <taxon>Eukaryota</taxon>
        <taxon>Metazoa</taxon>
        <taxon>Ecdysozoa</taxon>
        <taxon>Arthropoda</taxon>
        <taxon>Hexapoda</taxon>
        <taxon>Insecta</taxon>
        <taxon>Pterygota</taxon>
        <taxon>Neoptera</taxon>
        <taxon>Endopterygota</taxon>
        <taxon>Coleoptera</taxon>
        <taxon>Polyphaga</taxon>
        <taxon>Cucujiformia</taxon>
        <taxon>Curculionidae</taxon>
        <taxon>Dryophthorinae</taxon>
        <taxon>Rhynchophorus</taxon>
    </lineage>
</organism>
<reference evidence="4" key="1">
    <citation type="submission" date="2020-08" db="EMBL/GenBank/DDBJ databases">
        <title>Genome sequencing and assembly of the red palm weevil Rhynchophorus ferrugineus.</title>
        <authorList>
            <person name="Dias G.B."/>
            <person name="Bergman C.M."/>
            <person name="Manee M."/>
        </authorList>
    </citation>
    <scope>NUCLEOTIDE SEQUENCE</scope>
    <source>
        <strain evidence="4">AA-2017</strain>
        <tissue evidence="4">Whole larva</tissue>
    </source>
</reference>
<evidence type="ECO:0000256" key="2">
    <source>
        <dbReference type="SAM" id="SignalP"/>
    </source>
</evidence>
<dbReference type="InterPro" id="IPR033778">
    <property type="entry name" value="CPCFC"/>
</dbReference>
<protein>
    <recommendedName>
        <fullName evidence="3">Cuticle protein CPCFC domain-containing protein</fullName>
    </recommendedName>
</protein>
<dbReference type="EMBL" id="JAACXV010000397">
    <property type="protein sequence ID" value="KAF7278554.1"/>
    <property type="molecule type" value="Genomic_DNA"/>
</dbReference>
<proteinExistence type="predicted"/>
<dbReference type="Proteomes" id="UP000625711">
    <property type="component" value="Unassembled WGS sequence"/>
</dbReference>
<evidence type="ECO:0000313" key="5">
    <source>
        <dbReference type="Proteomes" id="UP000625711"/>
    </source>
</evidence>
<dbReference type="AlphaFoldDB" id="A0A834IEZ4"/>
<evidence type="ECO:0000256" key="1">
    <source>
        <dbReference type="SAM" id="MobiDB-lite"/>
    </source>
</evidence>
<accession>A0A834IEZ4</accession>
<evidence type="ECO:0000313" key="4">
    <source>
        <dbReference type="EMBL" id="KAF7278554.1"/>
    </source>
</evidence>
<sequence length="227" mass="23765">MGEAVEAVFSCVLGLTLAQYHQQPYNGPLAGGKPAALYPAGVNPQSCPNYPDCANPLVAISQNGPAPPQYSQPAPQYTPAAPQYTQSAPKYSQPAQYPQYQAPTSAPAPVTPSPVSQYNPVYPQQYAPAARSSYAPEVQQRLDRGEYIGDGDYHGEGLAEALAPGYASQAPTAPKYAPAPQAYQPAPAPQAYRPAPAYPQAAPAGPQPAQIPAGVNANACPNYPYCH</sequence>